<accession>A0AAD6H2K4</accession>
<dbReference type="SUPFAM" id="SSF46689">
    <property type="entry name" value="Homeodomain-like"/>
    <property type="match status" value="1"/>
</dbReference>
<dbReference type="InterPro" id="IPR004875">
    <property type="entry name" value="DDE_SF_endonuclease_dom"/>
</dbReference>
<dbReference type="InterPro" id="IPR009057">
    <property type="entry name" value="Homeodomain-like_sf"/>
</dbReference>
<keyword evidence="6" id="KW-1185">Reference proteome</keyword>
<dbReference type="AlphaFoldDB" id="A0AAD6H2K4"/>
<feature type="domain" description="HTH CENPB-type" evidence="4">
    <location>
        <begin position="60"/>
        <end position="132"/>
    </location>
</feature>
<evidence type="ECO:0000256" key="1">
    <source>
        <dbReference type="ARBA" id="ARBA00023125"/>
    </source>
</evidence>
<evidence type="ECO:0000313" key="5">
    <source>
        <dbReference type="EMBL" id="KAJ5600256.1"/>
    </source>
</evidence>
<dbReference type="Pfam" id="PF03184">
    <property type="entry name" value="DDE_1"/>
    <property type="match status" value="1"/>
</dbReference>
<sequence>MPPIRSQSSQKLINQEGKILLALGDLQNDRIKSIRAAAKLYDIPYRTLAAHASGRAAHVDKRPSGHKLTQYEEDSLTEWILSMDSCGAAPRPSTVREMANILLAVCGPNFLLTVGVNWVSIFIKRRDKLQLRYSKRYNYQRTLNKDPKTIKEWFLMVQCAIEENGIQPENIYNFDEIDFAIDLISSQKSGNREWVTAIETICADSYTLPPCIIFKDQIYIAGCFESSNLPRDCRIEVSNNGWTTDKIDLRWLQKIFIPYTNLHIQEQFRLLILDRHSSYLISQFDQIYTEHNIILLCMSSYLSHLLQLLNIGYFAVLKCVYSRFVNDLARTDYNYIDKLDFLADYLYTRIEAFQSNIIQSSFAATGIVPVSAERVLSKLNISLRTPSPLLSRPSSKSSQFTPKTPRTVIQLEKQTSMLKELYKQLSKSPPTPSKTIINQIIKGCAMTMHSAALFAKENADLRAANEKKYQKRTRSTMRIAHEGGLSIEEGLQLVQQPIQPAEANEIVSHEQGDLPTQQDQPRRRDLPKCGGYGEIGHRANHCNKR</sequence>
<keyword evidence="3" id="KW-0812">Transmembrane</keyword>
<dbReference type="PROSITE" id="PS51253">
    <property type="entry name" value="HTH_CENPB"/>
    <property type="match status" value="1"/>
</dbReference>
<evidence type="ECO:0000259" key="4">
    <source>
        <dbReference type="PROSITE" id="PS51253"/>
    </source>
</evidence>
<dbReference type="EMBL" id="JAQJAC010000001">
    <property type="protein sequence ID" value="KAJ5600256.1"/>
    <property type="molecule type" value="Genomic_DNA"/>
</dbReference>
<reference evidence="5 6" key="1">
    <citation type="journal article" date="2023" name="IMA Fungus">
        <title>Comparative genomic study of the Penicillium genus elucidates a diverse pangenome and 15 lateral gene transfer events.</title>
        <authorList>
            <person name="Petersen C."/>
            <person name="Sorensen T."/>
            <person name="Nielsen M.R."/>
            <person name="Sondergaard T.E."/>
            <person name="Sorensen J.L."/>
            <person name="Fitzpatrick D.A."/>
            <person name="Frisvad J.C."/>
            <person name="Nielsen K.L."/>
        </authorList>
    </citation>
    <scope>NUCLEOTIDE SEQUENCE [LARGE SCALE GENOMIC DNA]</scope>
    <source>
        <strain evidence="5 6">IBT 29057</strain>
    </source>
</reference>
<dbReference type="Proteomes" id="UP001216150">
    <property type="component" value="Unassembled WGS sequence"/>
</dbReference>
<keyword evidence="3" id="KW-0472">Membrane</keyword>
<dbReference type="GO" id="GO:0003677">
    <property type="term" value="F:DNA binding"/>
    <property type="evidence" value="ECO:0007669"/>
    <property type="project" value="UniProtKB-KW"/>
</dbReference>
<gene>
    <name evidence="5" type="ORF">N7450_001323</name>
</gene>
<feature type="transmembrane region" description="Helical" evidence="3">
    <location>
        <begin position="101"/>
        <end position="123"/>
    </location>
</feature>
<organism evidence="5 6">
    <name type="scientific">Penicillium hetheringtonii</name>
    <dbReference type="NCBI Taxonomy" id="911720"/>
    <lineage>
        <taxon>Eukaryota</taxon>
        <taxon>Fungi</taxon>
        <taxon>Dikarya</taxon>
        <taxon>Ascomycota</taxon>
        <taxon>Pezizomycotina</taxon>
        <taxon>Eurotiomycetes</taxon>
        <taxon>Eurotiomycetidae</taxon>
        <taxon>Eurotiales</taxon>
        <taxon>Aspergillaceae</taxon>
        <taxon>Penicillium</taxon>
    </lineage>
</organism>
<proteinExistence type="predicted"/>
<keyword evidence="3" id="KW-1133">Transmembrane helix</keyword>
<name>A0AAD6H2K4_9EURO</name>
<comment type="caution">
    <text evidence="5">The sequence shown here is derived from an EMBL/GenBank/DDBJ whole genome shotgun (WGS) entry which is preliminary data.</text>
</comment>
<evidence type="ECO:0000256" key="3">
    <source>
        <dbReference type="SAM" id="Phobius"/>
    </source>
</evidence>
<evidence type="ECO:0000256" key="2">
    <source>
        <dbReference type="SAM" id="MobiDB-lite"/>
    </source>
</evidence>
<feature type="region of interest" description="Disordered" evidence="2">
    <location>
        <begin position="509"/>
        <end position="545"/>
    </location>
</feature>
<evidence type="ECO:0000313" key="6">
    <source>
        <dbReference type="Proteomes" id="UP001216150"/>
    </source>
</evidence>
<dbReference type="Pfam" id="PF03221">
    <property type="entry name" value="HTH_Tnp_Tc5"/>
    <property type="match status" value="1"/>
</dbReference>
<dbReference type="InterPro" id="IPR006600">
    <property type="entry name" value="HTH_CenpB_DNA-bd_dom"/>
</dbReference>
<keyword evidence="1" id="KW-0238">DNA-binding</keyword>
<protein>
    <recommendedName>
        <fullName evidence="4">HTH CENPB-type domain-containing protein</fullName>
    </recommendedName>
</protein>